<evidence type="ECO:0000313" key="1">
    <source>
        <dbReference type="EMBL" id="KAJ9120633.1"/>
    </source>
</evidence>
<protein>
    <submittedName>
        <fullName evidence="1">Uncharacterized protein</fullName>
    </submittedName>
</protein>
<reference evidence="1" key="1">
    <citation type="submission" date="2023-04" db="EMBL/GenBank/DDBJ databases">
        <title>Draft Genome sequencing of Naganishia species isolated from polar environments using Oxford Nanopore Technology.</title>
        <authorList>
            <person name="Leo P."/>
            <person name="Venkateswaran K."/>
        </authorList>
    </citation>
    <scope>NUCLEOTIDE SEQUENCE</scope>
    <source>
        <strain evidence="1">MNA-CCFEE 5425</strain>
    </source>
</reference>
<organism evidence="1 2">
    <name type="scientific">Naganishia vaughanmartiniae</name>
    <dbReference type="NCBI Taxonomy" id="1424756"/>
    <lineage>
        <taxon>Eukaryota</taxon>
        <taxon>Fungi</taxon>
        <taxon>Dikarya</taxon>
        <taxon>Basidiomycota</taxon>
        <taxon>Agaricomycotina</taxon>
        <taxon>Tremellomycetes</taxon>
        <taxon>Filobasidiales</taxon>
        <taxon>Filobasidiaceae</taxon>
        <taxon>Naganishia</taxon>
    </lineage>
</organism>
<sequence>MAEQVLGKRTRSSSPPTGDVSGQPEAKRSVNTVSAVIDQENGPVEIPNGESTVNGAEVEEQDDEDDDDDDDDIGPMPDMPGDGAEETGKGKKKSKKAVLPHEKLYLEHLPSANRYYKSFMHRDQINFVTMTKTNFLITTSLDGHVKLWKKQEDSIEFVKHYRASLSPIVGVSADSEGKVFATVSEKGEGRVFDVVNFDMINILKLDYTPKTCCWVHHPSDGRTLLAISDADSALIRIYDGRGDGKVLHTIEKLHRDSVHLMTYSPQHDCVISADEAGFVEYWRPREPWSVPDDVRGLWQFKSQTDLFEFKKAKSIPTSITLSPNSSHFVTLSLPDRQVRIFNFLTGKKTRQYDESLAAIEQMQQAGTAVQKLDAMEFYRRMATERELGKNGDGETCKGGLLRTANAVWDETGNFILYPTLLGIKVVNTVTNRVSRVLGMSETARWLNLALYQGAPAKKGLTTLAMAASVNPLLQDKGARDPTLFCTAYKKQRFYIFSRSEPEDTKGGDRDIFNEKPTREEQSMAMVSQPASSQAALGTSCVIHTTKGDIHFQLYPDLVPKTVENFVTHAKNGYYNGIIFHRIIKKFMLQTGDPLGDGTGGESIWGHEFEDEFVPQLKHDRPYTLSMANAGPNTNGSQFFITTVPCPWLDNKHTVFGRATSGLDVIHAIEDTRVDKTDKPYEDIKMVSIDIA</sequence>
<dbReference type="Proteomes" id="UP001243375">
    <property type="component" value="Unassembled WGS sequence"/>
</dbReference>
<accession>A0ACC2XAH5</accession>
<keyword evidence="2" id="KW-1185">Reference proteome</keyword>
<comment type="caution">
    <text evidence="1">The sequence shown here is derived from an EMBL/GenBank/DDBJ whole genome shotgun (WGS) entry which is preliminary data.</text>
</comment>
<proteinExistence type="predicted"/>
<name>A0ACC2XAH5_9TREE</name>
<dbReference type="EMBL" id="JASBWU010000006">
    <property type="protein sequence ID" value="KAJ9120633.1"/>
    <property type="molecule type" value="Genomic_DNA"/>
</dbReference>
<gene>
    <name evidence="1" type="ORF">QFC22_002562</name>
</gene>
<evidence type="ECO:0000313" key="2">
    <source>
        <dbReference type="Proteomes" id="UP001243375"/>
    </source>
</evidence>